<dbReference type="Gramene" id="TraesJAG1A03G00012360.1">
    <property type="protein sequence ID" value="TraesJAG1A03G00012360.1"/>
    <property type="gene ID" value="TraesJAG1A03G00012360"/>
</dbReference>
<dbReference type="PANTHER" id="PTHR33110">
    <property type="entry name" value="F-BOX/KELCH-REPEAT PROTEIN-RELATED"/>
    <property type="match status" value="1"/>
</dbReference>
<gene>
    <name evidence="3" type="primary">LOC123187284</name>
</gene>
<dbReference type="Gramene" id="TraesCLE_scaffold_040989_01G000200.1">
    <property type="protein sequence ID" value="TraesCLE_scaffold_040989_01G000200.1"/>
    <property type="gene ID" value="TraesCLE_scaffold_040989_01G000200"/>
</dbReference>
<dbReference type="Proteomes" id="UP000019116">
    <property type="component" value="Chromosome 1A"/>
</dbReference>
<dbReference type="Gene3D" id="1.20.1280.50">
    <property type="match status" value="1"/>
</dbReference>
<dbReference type="Gramene" id="TraesARI1A03G00010430.1">
    <property type="protein sequence ID" value="TraesARI1A03G00010430.1"/>
    <property type="gene ID" value="TraesARI1A03G00010430"/>
</dbReference>
<evidence type="ECO:0000313" key="4">
    <source>
        <dbReference type="Proteomes" id="UP000019116"/>
    </source>
</evidence>
<organism evidence="3">
    <name type="scientific">Triticum aestivum</name>
    <name type="common">Wheat</name>
    <dbReference type="NCBI Taxonomy" id="4565"/>
    <lineage>
        <taxon>Eukaryota</taxon>
        <taxon>Viridiplantae</taxon>
        <taxon>Streptophyta</taxon>
        <taxon>Embryophyta</taxon>
        <taxon>Tracheophyta</taxon>
        <taxon>Spermatophyta</taxon>
        <taxon>Magnoliopsida</taxon>
        <taxon>Liliopsida</taxon>
        <taxon>Poales</taxon>
        <taxon>Poaceae</taxon>
        <taxon>BOP clade</taxon>
        <taxon>Pooideae</taxon>
        <taxon>Triticodae</taxon>
        <taxon>Triticeae</taxon>
        <taxon>Triticinae</taxon>
        <taxon>Triticum</taxon>
    </lineage>
</organism>
<sequence>MAAGGEAGSDSGGDGAGPGQAALQETTQDLQMSFVKMMQTHSPQSWSALPSELAGMVLCRLPSHVDRVRFAAVCHHWRFSRQEHSLPPPLPWLAFPDGTFFGLPRGDGAKESFKLPISANYCITCGDWLVFSQNDTCFLMNPFSKITLTLPNLSSFCLVDEPVGIINGRDVLDEDMSSPLLQMDTAISLRKVIRCSELLVAAIVEIGPLCTVAYCQPGSTSWLVSELGIIGSVIDMMFYEGMLYVIDEFNDLLAINVREDNDNGKLRVPRIERLLDGAPCVLKLIQGGISYFESYLVESHGALLLVQRTIFGECDNDTIGGIKPVGIEFEVCQSDFQSQSWVKVSSVGDDQTLFVSQSSSQSVDVSQYKLKGDCIYFLDDGSCDWFWKDAPSSCAVYDMRDGNCFFIPLPTVACKDVKMLAAWLFPQN</sequence>
<dbReference type="Pfam" id="PF03478">
    <property type="entry name" value="Beta-prop_KIB1-4"/>
    <property type="match status" value="1"/>
</dbReference>
<feature type="compositionally biased region" description="Gly residues" evidence="1">
    <location>
        <begin position="1"/>
        <end position="18"/>
    </location>
</feature>
<dbReference type="Gramene" id="TraesCS1A03G0087200.1">
    <property type="protein sequence ID" value="TraesCS1A03G0087200.1.CDS"/>
    <property type="gene ID" value="TraesCS1A03G0087200"/>
</dbReference>
<evidence type="ECO:0000256" key="1">
    <source>
        <dbReference type="SAM" id="MobiDB-lite"/>
    </source>
</evidence>
<accession>A0A3B5XV47</accession>
<dbReference type="KEGG" id="taes:123187284"/>
<dbReference type="OrthoDB" id="583626at2759"/>
<dbReference type="InterPro" id="IPR036047">
    <property type="entry name" value="F-box-like_dom_sf"/>
</dbReference>
<dbReference type="RefSeq" id="XP_044455036.1">
    <property type="nucleotide sequence ID" value="XM_044599101.1"/>
</dbReference>
<dbReference type="PANTHER" id="PTHR33110:SF71">
    <property type="entry name" value="F-BOX_KELCH-REPEAT PROTEIN"/>
    <property type="match status" value="1"/>
</dbReference>
<evidence type="ECO:0000313" key="3">
    <source>
        <dbReference type="EnsemblPlants" id="TraesCS1A02G036800.1"/>
    </source>
</evidence>
<dbReference type="SUPFAM" id="SSF81383">
    <property type="entry name" value="F-box domain"/>
    <property type="match status" value="1"/>
</dbReference>
<dbReference type="OMA" id="SANYCIT"/>
<dbReference type="Gramene" id="TraesCAD_scaffold_043409_01G000200.1">
    <property type="protein sequence ID" value="TraesCAD_scaffold_043409_01G000200.1"/>
    <property type="gene ID" value="TraesCAD_scaffold_043409_01G000200"/>
</dbReference>
<reference evidence="3" key="2">
    <citation type="submission" date="2018-10" db="UniProtKB">
        <authorList>
            <consortium name="EnsemblPlants"/>
        </authorList>
    </citation>
    <scope>IDENTIFICATION</scope>
</reference>
<dbReference type="EnsemblPlants" id="TraesCS1A02G036800.1">
    <property type="protein sequence ID" value="TraesCS1A02G036800.1"/>
    <property type="gene ID" value="TraesCS1A02G036800"/>
</dbReference>
<dbReference type="AlphaFoldDB" id="A0A3B5XV47"/>
<dbReference type="Gramene" id="TraesCS1A02G036800.1">
    <property type="protein sequence ID" value="TraesCS1A02G036800.1"/>
    <property type="gene ID" value="TraesCS1A02G036800"/>
</dbReference>
<protein>
    <recommendedName>
        <fullName evidence="2">KIB1-4 beta-propeller domain-containing protein</fullName>
    </recommendedName>
</protein>
<name>A0A3B5XV47_WHEAT</name>
<dbReference type="GeneID" id="123187284"/>
<reference evidence="3" key="1">
    <citation type="submission" date="2018-08" db="EMBL/GenBank/DDBJ databases">
        <authorList>
            <person name="Rossello M."/>
        </authorList>
    </citation>
    <scope>NUCLEOTIDE SEQUENCE [LARGE SCALE GENOMIC DNA]</scope>
    <source>
        <strain evidence="3">cv. Chinese Spring</strain>
    </source>
</reference>
<dbReference type="Gramene" id="TraesSTA1A03G00012910.1">
    <property type="protein sequence ID" value="TraesSTA1A03G00012910.1"/>
    <property type="gene ID" value="TraesSTA1A03G00012910"/>
</dbReference>
<keyword evidence="4" id="KW-1185">Reference proteome</keyword>
<evidence type="ECO:0000259" key="2">
    <source>
        <dbReference type="Pfam" id="PF03478"/>
    </source>
</evidence>
<feature type="domain" description="KIB1-4 beta-propeller" evidence="2">
    <location>
        <begin position="112"/>
        <end position="398"/>
    </location>
</feature>
<dbReference type="InterPro" id="IPR005174">
    <property type="entry name" value="KIB1-4_b-propeller"/>
</dbReference>
<feature type="region of interest" description="Disordered" evidence="1">
    <location>
        <begin position="1"/>
        <end position="21"/>
    </location>
</feature>
<proteinExistence type="predicted"/>